<dbReference type="InterPro" id="IPR001623">
    <property type="entry name" value="DnaJ_domain"/>
</dbReference>
<evidence type="ECO:0000313" key="2">
    <source>
        <dbReference type="EMBL" id="ALD66143.1"/>
    </source>
</evidence>
<dbReference type="PROSITE" id="PS50076">
    <property type="entry name" value="DNAJ_2"/>
    <property type="match status" value="1"/>
</dbReference>
<evidence type="ECO:0000259" key="1">
    <source>
        <dbReference type="PROSITE" id="PS50076"/>
    </source>
</evidence>
<gene>
    <name evidence="2" type="ORF">SCANT_v1c02330</name>
</gene>
<accession>A0A0M5KCA4</accession>
<dbReference type="PATRIC" id="fig|362837.3.peg.234"/>
<dbReference type="InterPro" id="IPR036869">
    <property type="entry name" value="J_dom_sf"/>
</dbReference>
<keyword evidence="3" id="KW-1185">Reference proteome</keyword>
<feature type="domain" description="J" evidence="1">
    <location>
        <begin position="229"/>
        <end position="287"/>
    </location>
</feature>
<sequence>MKRGNNMSFLMLTLTFLLLVLLLSFFCKIRIRKSKKISKDNMNIEVALKNFKSTFASQKDKKILIKELDLVESFNKFPFKSDFKEIKIKYKNESLIQNLENTQNSFYDYWASKEFDFFIIFENLSKNNFVIFSTKNLLLIYKDFLGQTFNLYKSTFILEVLPAVIFKQEKREYKKIKPENLNEFIDSQFIKFSQELNKIIKMIEIELRVKSKESKIDYQITEENLKLIEAYKILQVLPTDSDDKIRKAYLRLAKMYHPDKNKNVNAKEKMAQINDAYDIVVKERNKN</sequence>
<proteinExistence type="predicted"/>
<dbReference type="KEGG" id="scj:SCANT_v1c02330"/>
<dbReference type="SMART" id="SM00271">
    <property type="entry name" value="DnaJ"/>
    <property type="match status" value="1"/>
</dbReference>
<evidence type="ECO:0000313" key="3">
    <source>
        <dbReference type="Proteomes" id="UP000063919"/>
    </source>
</evidence>
<dbReference type="Pfam" id="PF00226">
    <property type="entry name" value="DnaJ"/>
    <property type="match status" value="1"/>
</dbReference>
<dbReference type="EMBL" id="CP012622">
    <property type="protein sequence ID" value="ALD66143.1"/>
    <property type="molecule type" value="Genomic_DNA"/>
</dbReference>
<reference evidence="2 3" key="1">
    <citation type="journal article" date="2015" name="Genome Announc.">
        <title>Complete Genome Sequence of Spiroplasma cantharicola CC-1T (DSM 21588), a Bacterium Isolated from Soldier Beetle (Cantharis carolinus).</title>
        <authorList>
            <person name="Lo W.S."/>
            <person name="Liu P.Y."/>
            <person name="Kuo C.H."/>
        </authorList>
    </citation>
    <scope>NUCLEOTIDE SEQUENCE [LARGE SCALE GENOMIC DNA]</scope>
    <source>
        <strain evidence="2 3">CC-1</strain>
    </source>
</reference>
<dbReference type="OrthoDB" id="9779889at2"/>
<name>A0A0M5KCA4_9MOLU</name>
<dbReference type="Proteomes" id="UP000063919">
    <property type="component" value="Chromosome"/>
</dbReference>
<dbReference type="PRINTS" id="PR00625">
    <property type="entry name" value="JDOMAIN"/>
</dbReference>
<dbReference type="CDD" id="cd06257">
    <property type="entry name" value="DnaJ"/>
    <property type="match status" value="1"/>
</dbReference>
<dbReference type="InterPro" id="IPR050817">
    <property type="entry name" value="DjlA_DnaK_co-chaperone"/>
</dbReference>
<dbReference type="RefSeq" id="WP_053945914.1">
    <property type="nucleotide sequence ID" value="NZ_CP012622.1"/>
</dbReference>
<dbReference type="STRING" id="362837.SCANT_v1c02330"/>
<organism evidence="2 3">
    <name type="scientific">Spiroplasma cantharicola</name>
    <dbReference type="NCBI Taxonomy" id="362837"/>
    <lineage>
        <taxon>Bacteria</taxon>
        <taxon>Bacillati</taxon>
        <taxon>Mycoplasmatota</taxon>
        <taxon>Mollicutes</taxon>
        <taxon>Entomoplasmatales</taxon>
        <taxon>Spiroplasmataceae</taxon>
        <taxon>Spiroplasma</taxon>
    </lineage>
</organism>
<dbReference type="SUPFAM" id="SSF46565">
    <property type="entry name" value="Chaperone J-domain"/>
    <property type="match status" value="1"/>
</dbReference>
<dbReference type="Gene3D" id="1.10.287.110">
    <property type="entry name" value="DnaJ domain"/>
    <property type="match status" value="1"/>
</dbReference>
<protein>
    <recommendedName>
        <fullName evidence="1">J domain-containing protein</fullName>
    </recommendedName>
</protein>
<dbReference type="AlphaFoldDB" id="A0A0M5KCA4"/>
<dbReference type="PANTHER" id="PTHR24074">
    <property type="entry name" value="CO-CHAPERONE PROTEIN DJLA"/>
    <property type="match status" value="1"/>
</dbReference>